<gene>
    <name evidence="1" type="ORF">PGLA1383_LOCUS24189</name>
</gene>
<dbReference type="InterPro" id="IPR009249">
    <property type="entry name" value="Ferredoxin-dep_bilin_Rdtase"/>
</dbReference>
<dbReference type="EMBL" id="CAJNNV010018802">
    <property type="protein sequence ID" value="CAE8606204.1"/>
    <property type="molecule type" value="Genomic_DNA"/>
</dbReference>
<organism evidence="1 2">
    <name type="scientific">Polarella glacialis</name>
    <name type="common">Dinoflagellate</name>
    <dbReference type="NCBI Taxonomy" id="89957"/>
    <lineage>
        <taxon>Eukaryota</taxon>
        <taxon>Sar</taxon>
        <taxon>Alveolata</taxon>
        <taxon>Dinophyceae</taxon>
        <taxon>Suessiales</taxon>
        <taxon>Suessiaceae</taxon>
        <taxon>Polarella</taxon>
    </lineage>
</organism>
<name>A0A813EW05_POLGL</name>
<dbReference type="Gene3D" id="3.40.1500.20">
    <property type="match status" value="1"/>
</dbReference>
<feature type="non-terminal residue" evidence="1">
    <location>
        <position position="137"/>
    </location>
</feature>
<sequence length="137" mass="15189">GFFAPWAQWLEEHFIPELGLREEELPPHLCSRHVSQPSFKGSTRMKESSISGKVFVPKDADCPIRRLRYVLVDAGDELQAFNAVIYPAHGLGPLPVLGIDVLSFNSHKKLLFGVDWAPMTPGEAYSEANIAPYVSAI</sequence>
<dbReference type="Pfam" id="PF05996">
    <property type="entry name" value="Fe_bilin_red"/>
    <property type="match status" value="1"/>
</dbReference>
<comment type="caution">
    <text evidence="1">The sequence shown here is derived from an EMBL/GenBank/DDBJ whole genome shotgun (WGS) entry which is preliminary data.</text>
</comment>
<keyword evidence="2" id="KW-1185">Reference proteome</keyword>
<evidence type="ECO:0000313" key="1">
    <source>
        <dbReference type="EMBL" id="CAE8606204.1"/>
    </source>
</evidence>
<dbReference type="AlphaFoldDB" id="A0A813EW05"/>
<reference evidence="1" key="1">
    <citation type="submission" date="2021-02" db="EMBL/GenBank/DDBJ databases">
        <authorList>
            <person name="Dougan E. K."/>
            <person name="Rhodes N."/>
            <person name="Thang M."/>
            <person name="Chan C."/>
        </authorList>
    </citation>
    <scope>NUCLEOTIDE SEQUENCE</scope>
</reference>
<dbReference type="GO" id="GO:0016636">
    <property type="term" value="F:oxidoreductase activity, acting on the CH-CH group of donors, iron-sulfur protein as acceptor"/>
    <property type="evidence" value="ECO:0007669"/>
    <property type="project" value="InterPro"/>
</dbReference>
<proteinExistence type="predicted"/>
<evidence type="ECO:0000313" key="2">
    <source>
        <dbReference type="Proteomes" id="UP000654075"/>
    </source>
</evidence>
<dbReference type="GO" id="GO:0010024">
    <property type="term" value="P:phytochromobilin biosynthetic process"/>
    <property type="evidence" value="ECO:0007669"/>
    <property type="project" value="InterPro"/>
</dbReference>
<dbReference type="Proteomes" id="UP000654075">
    <property type="component" value="Unassembled WGS sequence"/>
</dbReference>
<accession>A0A813EW05</accession>
<protein>
    <submittedName>
        <fullName evidence="1">Uncharacterized protein</fullName>
    </submittedName>
</protein>
<dbReference type="GO" id="GO:0050897">
    <property type="term" value="F:cobalt ion binding"/>
    <property type="evidence" value="ECO:0007669"/>
    <property type="project" value="InterPro"/>
</dbReference>
<dbReference type="OrthoDB" id="496703at2759"/>